<dbReference type="InterPro" id="IPR000073">
    <property type="entry name" value="AB_hydrolase_1"/>
</dbReference>
<sequence>MRISEFKNGKAEARFRAAYERALTELRPGPWTPLDVPTGYGTTRVYRTGRTEGRPIVLLPGSGGNALMWHAHLDALAAQHPVIAVDTVGEPGASVQSAPVTDGRDAAAWLEELLTALDLPSAHLVGCSYGGWIALNHQIHHPGRTAALTLVETAGLADLDRRFYTWLVLGGLAATAPRPLRPRLARLVGSSAVLETELMALVRASMGFRRRLPPAATLTDRELGRLTAPALFLLGERSALHDARAVADRLHRLVPTARVEIVPGAGHALPTDDPAAVTAGILGTAARQAG</sequence>
<dbReference type="Gene3D" id="3.40.50.1820">
    <property type="entry name" value="alpha/beta hydrolase"/>
    <property type="match status" value="1"/>
</dbReference>
<reference evidence="2 3" key="1">
    <citation type="submission" date="2018-08" db="EMBL/GenBank/DDBJ databases">
        <title>Diversity &amp; Physiological Properties of Lignin-Decomposing Actinobacteria from Soil.</title>
        <authorList>
            <person name="Roh S.G."/>
            <person name="Kim S.B."/>
        </authorList>
    </citation>
    <scope>NUCLEOTIDE SEQUENCE [LARGE SCALE GENOMIC DNA]</scope>
    <source>
        <strain evidence="2 3">MMS17-GH009</strain>
    </source>
</reference>
<dbReference type="SUPFAM" id="SSF53474">
    <property type="entry name" value="alpha/beta-Hydrolases"/>
    <property type="match status" value="1"/>
</dbReference>
<protein>
    <submittedName>
        <fullName evidence="2">Alpha/beta fold hydrolase</fullName>
    </submittedName>
</protein>
<dbReference type="PANTHER" id="PTHR43798">
    <property type="entry name" value="MONOACYLGLYCEROL LIPASE"/>
    <property type="match status" value="1"/>
</dbReference>
<comment type="caution">
    <text evidence="2">The sequence shown here is derived from an EMBL/GenBank/DDBJ whole genome shotgun (WGS) entry which is preliminary data.</text>
</comment>
<organism evidence="2 3">
    <name type="scientific">Kitasatospora xanthocidica</name>
    <dbReference type="NCBI Taxonomy" id="83382"/>
    <lineage>
        <taxon>Bacteria</taxon>
        <taxon>Bacillati</taxon>
        <taxon>Actinomycetota</taxon>
        <taxon>Actinomycetes</taxon>
        <taxon>Kitasatosporales</taxon>
        <taxon>Streptomycetaceae</taxon>
        <taxon>Kitasatospora</taxon>
    </lineage>
</organism>
<feature type="domain" description="AB hydrolase-1" evidence="1">
    <location>
        <begin position="56"/>
        <end position="277"/>
    </location>
</feature>
<dbReference type="GO" id="GO:0016787">
    <property type="term" value="F:hydrolase activity"/>
    <property type="evidence" value="ECO:0007669"/>
    <property type="project" value="UniProtKB-KW"/>
</dbReference>
<evidence type="ECO:0000313" key="3">
    <source>
        <dbReference type="Proteomes" id="UP000263377"/>
    </source>
</evidence>
<accession>A0A372ZZY3</accession>
<dbReference type="InterPro" id="IPR029058">
    <property type="entry name" value="AB_hydrolase_fold"/>
</dbReference>
<dbReference type="InterPro" id="IPR050266">
    <property type="entry name" value="AB_hydrolase_sf"/>
</dbReference>
<name>A0A372ZZY3_9ACTN</name>
<dbReference type="Pfam" id="PF12697">
    <property type="entry name" value="Abhydrolase_6"/>
    <property type="match status" value="1"/>
</dbReference>
<dbReference type="RefSeq" id="WP_117489082.1">
    <property type="nucleotide sequence ID" value="NZ_QVIG01000001.1"/>
</dbReference>
<proteinExistence type="predicted"/>
<gene>
    <name evidence="2" type="ORF">DR950_26860</name>
</gene>
<evidence type="ECO:0000313" key="2">
    <source>
        <dbReference type="EMBL" id="RGD60907.1"/>
    </source>
</evidence>
<dbReference type="AlphaFoldDB" id="A0A372ZZY3"/>
<evidence type="ECO:0000259" key="1">
    <source>
        <dbReference type="Pfam" id="PF12697"/>
    </source>
</evidence>
<dbReference type="Proteomes" id="UP000263377">
    <property type="component" value="Unassembled WGS sequence"/>
</dbReference>
<keyword evidence="2" id="KW-0378">Hydrolase</keyword>
<keyword evidence="3" id="KW-1185">Reference proteome</keyword>
<dbReference type="EMBL" id="QVIG01000001">
    <property type="protein sequence ID" value="RGD60907.1"/>
    <property type="molecule type" value="Genomic_DNA"/>
</dbReference>
<dbReference type="PANTHER" id="PTHR43798:SF33">
    <property type="entry name" value="HYDROLASE, PUTATIVE (AFU_ORTHOLOGUE AFUA_2G14860)-RELATED"/>
    <property type="match status" value="1"/>
</dbReference>
<dbReference type="GO" id="GO:0016020">
    <property type="term" value="C:membrane"/>
    <property type="evidence" value="ECO:0007669"/>
    <property type="project" value="TreeGrafter"/>
</dbReference>